<dbReference type="EMBL" id="RRZR01000007">
    <property type="protein sequence ID" value="RRR47228.1"/>
    <property type="molecule type" value="Genomic_DNA"/>
</dbReference>
<evidence type="ECO:0000313" key="2">
    <source>
        <dbReference type="Proteomes" id="UP000268891"/>
    </source>
</evidence>
<name>A0ACD2EQR3_9MYCO</name>
<evidence type="ECO:0000313" key="1">
    <source>
        <dbReference type="EMBL" id="RRR47228.1"/>
    </source>
</evidence>
<dbReference type="Proteomes" id="UP000268891">
    <property type="component" value="Unassembled WGS sequence"/>
</dbReference>
<reference evidence="1" key="1">
    <citation type="submission" date="2018-11" db="EMBL/GenBank/DDBJ databases">
        <authorList>
            <person name="Sattar A."/>
            <person name="Zunita Z."/>
            <person name="Jalila A."/>
            <person name="Saleha A.A."/>
        </authorList>
    </citation>
    <scope>NUCLEOTIDE SEQUENCE</scope>
    <source>
        <strain evidence="1">F12-74</strain>
    </source>
</reference>
<accession>A0ACD2EQR3</accession>
<proteinExistence type="predicted"/>
<keyword evidence="2" id="KW-1185">Reference proteome</keyword>
<gene>
    <name evidence="1" type="ORF">EHH44_06515</name>
</gene>
<protein>
    <submittedName>
        <fullName evidence="1">C4-dicarboxylate ABC transporter</fullName>
    </submittedName>
</protein>
<sequence>MDPEQPAHRHAPHDGGTAAVTRLPAPDAFAVVMATGILSIAARDHHYRWLSDTLGVLATVVLVVLTPAAVRAAPRWDLRDPDVTLRLFTFVAACAVLDSRLVAHPVVARGLGVVALTAWLALAILTGRNMVARGLVPLRGHAHGAWELASVGTSGLAIVAAQVARHTGDRGWAPAAVAAWLLAIAIYAVMAWLILWRTAVERQDREGFAPDDWILMGALAIATLAGDTIHAVTSDWLGGPVRAVTIVTWVAASGWIPPLIYFVLHRVNRRPAVLQLTGAWWALVFPLGMYSVATGAMSAELRMPALNTVALVFFWNGLTAWVIVVVAGLLRFRRDFSRAAIAQGRAGPGPPSATRGRPDRRSRPGRRAATPRPDRD</sequence>
<organism evidence="1 2">
    <name type="scientific">Mycolicibacter terrae</name>
    <dbReference type="NCBI Taxonomy" id="1788"/>
    <lineage>
        <taxon>Bacteria</taxon>
        <taxon>Bacillati</taxon>
        <taxon>Actinomycetota</taxon>
        <taxon>Actinomycetes</taxon>
        <taxon>Mycobacteriales</taxon>
        <taxon>Mycobacteriaceae</taxon>
        <taxon>Mycolicibacter</taxon>
    </lineage>
</organism>
<comment type="caution">
    <text evidence="1">The sequence shown here is derived from an EMBL/GenBank/DDBJ whole genome shotgun (WGS) entry which is preliminary data.</text>
</comment>